<comment type="function">
    <text evidence="8">Mediates influx of magnesium ions.</text>
</comment>
<evidence type="ECO:0000256" key="8">
    <source>
        <dbReference type="RuleBase" id="RU362010"/>
    </source>
</evidence>
<keyword evidence="4 8" id="KW-1003">Cell membrane</keyword>
<dbReference type="GO" id="GO:0000287">
    <property type="term" value="F:magnesium ion binding"/>
    <property type="evidence" value="ECO:0007669"/>
    <property type="project" value="TreeGrafter"/>
</dbReference>
<name>A0A932A8B2_9BACT</name>
<accession>A0A932A8B2</accession>
<dbReference type="GO" id="GO:0015087">
    <property type="term" value="F:cobalt ion transmembrane transporter activity"/>
    <property type="evidence" value="ECO:0007669"/>
    <property type="project" value="UniProtKB-UniRule"/>
</dbReference>
<comment type="similarity">
    <text evidence="2 8">Belongs to the CorA metal ion transporter (MIT) (TC 1.A.35) family.</text>
</comment>
<evidence type="ECO:0000256" key="1">
    <source>
        <dbReference type="ARBA" id="ARBA00004651"/>
    </source>
</evidence>
<dbReference type="Gene3D" id="3.30.460.20">
    <property type="entry name" value="CorA soluble domain-like"/>
    <property type="match status" value="1"/>
</dbReference>
<keyword evidence="7 8" id="KW-0472">Membrane</keyword>
<dbReference type="CDD" id="cd12822">
    <property type="entry name" value="TmCorA-like"/>
    <property type="match status" value="1"/>
</dbReference>
<dbReference type="SUPFAM" id="SSF143865">
    <property type="entry name" value="CorA soluble domain-like"/>
    <property type="match status" value="1"/>
</dbReference>
<dbReference type="AlphaFoldDB" id="A0A932A8B2"/>
<evidence type="ECO:0000256" key="7">
    <source>
        <dbReference type="ARBA" id="ARBA00023136"/>
    </source>
</evidence>
<dbReference type="Pfam" id="PF01544">
    <property type="entry name" value="CorA"/>
    <property type="match status" value="1"/>
</dbReference>
<keyword evidence="8" id="KW-0460">Magnesium</keyword>
<evidence type="ECO:0000256" key="3">
    <source>
        <dbReference type="ARBA" id="ARBA00022448"/>
    </source>
</evidence>
<proteinExistence type="inferred from homology"/>
<dbReference type="Gene3D" id="1.20.58.340">
    <property type="entry name" value="Magnesium transport protein CorA, transmembrane region"/>
    <property type="match status" value="2"/>
</dbReference>
<evidence type="ECO:0000313" key="10">
    <source>
        <dbReference type="Proteomes" id="UP000779809"/>
    </source>
</evidence>
<dbReference type="GO" id="GO:0050897">
    <property type="term" value="F:cobalt ion binding"/>
    <property type="evidence" value="ECO:0007669"/>
    <property type="project" value="TreeGrafter"/>
</dbReference>
<dbReference type="EMBL" id="JACPNR010000006">
    <property type="protein sequence ID" value="MBI2678001.1"/>
    <property type="molecule type" value="Genomic_DNA"/>
</dbReference>
<evidence type="ECO:0000256" key="4">
    <source>
        <dbReference type="ARBA" id="ARBA00022475"/>
    </source>
</evidence>
<dbReference type="PANTHER" id="PTHR46494:SF1">
    <property type="entry name" value="CORA FAMILY METAL ION TRANSPORTER (EUROFUNG)"/>
    <property type="match status" value="1"/>
</dbReference>
<dbReference type="Proteomes" id="UP000779809">
    <property type="component" value="Unassembled WGS sequence"/>
</dbReference>
<dbReference type="InterPro" id="IPR045863">
    <property type="entry name" value="CorA_TM1_TM2"/>
</dbReference>
<dbReference type="InterPro" id="IPR004488">
    <property type="entry name" value="Mg/Co-transport_prot_CorA"/>
</dbReference>
<feature type="transmembrane region" description="Helical" evidence="8">
    <location>
        <begin position="239"/>
        <end position="258"/>
    </location>
</feature>
<dbReference type="InterPro" id="IPR045861">
    <property type="entry name" value="CorA_cytoplasmic_dom"/>
</dbReference>
<gene>
    <name evidence="8 9" type="primary">corA</name>
    <name evidence="9" type="ORF">HYX28_04415</name>
</gene>
<reference evidence="9" key="1">
    <citation type="submission" date="2020-07" db="EMBL/GenBank/DDBJ databases">
        <title>Huge and variable diversity of episymbiotic CPR bacteria and DPANN archaea in groundwater ecosystems.</title>
        <authorList>
            <person name="He C.Y."/>
            <person name="Keren R."/>
            <person name="Whittaker M."/>
            <person name="Farag I.F."/>
            <person name="Doudna J."/>
            <person name="Cate J.H.D."/>
            <person name="Banfield J.F."/>
        </authorList>
    </citation>
    <scope>NUCLEOTIDE SEQUENCE</scope>
    <source>
        <strain evidence="9">NC_groundwater_580_Pr5_B-0.1um_64_19</strain>
    </source>
</reference>
<evidence type="ECO:0000256" key="5">
    <source>
        <dbReference type="ARBA" id="ARBA00022692"/>
    </source>
</evidence>
<evidence type="ECO:0000256" key="6">
    <source>
        <dbReference type="ARBA" id="ARBA00022989"/>
    </source>
</evidence>
<organism evidence="9 10">
    <name type="scientific">Candidatus Korobacter versatilis</name>
    <dbReference type="NCBI Taxonomy" id="658062"/>
    <lineage>
        <taxon>Bacteria</taxon>
        <taxon>Pseudomonadati</taxon>
        <taxon>Acidobacteriota</taxon>
        <taxon>Terriglobia</taxon>
        <taxon>Terriglobales</taxon>
        <taxon>Candidatus Korobacteraceae</taxon>
        <taxon>Candidatus Korobacter</taxon>
    </lineage>
</organism>
<comment type="subcellular location">
    <subcellularLocation>
        <location evidence="1">Cell membrane</location>
        <topology evidence="1">Multi-pass membrane protein</topology>
    </subcellularLocation>
    <subcellularLocation>
        <location evidence="8">Membrane</location>
        <topology evidence="8">Multi-pass membrane protein</topology>
    </subcellularLocation>
</comment>
<comment type="caution">
    <text evidence="9">The sequence shown here is derived from an EMBL/GenBank/DDBJ whole genome shotgun (WGS) entry which is preliminary data.</text>
</comment>
<keyword evidence="8" id="KW-0406">Ion transport</keyword>
<sequence length="296" mass="33998">MSTSPLPTPRCKLSWYEVEDPASPQLDALGKKFNLHPLQVEDCRHRPQRAKYEEHTAYLFCVAKQIHDDAELVFSDVDIFIGKDFLITITQGHSELMDKVHKRITEDQCMRPDKALYFLVDSMVDEYSSVIDLIAEETSDLEDNVLTDPGPEKLQTIFRLKRKLIEFRRIASGMREVVNALMRREKGIVGDDLDPYFRDVYDHLVRIVDLIETYRDLLTGSLDIYLSAVANRTNNVMKVLTIWGTIALPLVIITGFFGMNFPIGLENSPYGIWVATGVMVLSTISVLIFFRRKGWY</sequence>
<dbReference type="GO" id="GO:0005886">
    <property type="term" value="C:plasma membrane"/>
    <property type="evidence" value="ECO:0007669"/>
    <property type="project" value="UniProtKB-SubCell"/>
</dbReference>
<dbReference type="NCBIfam" id="TIGR00383">
    <property type="entry name" value="corA"/>
    <property type="match status" value="1"/>
</dbReference>
<dbReference type="InterPro" id="IPR002523">
    <property type="entry name" value="MgTranspt_CorA/ZnTranspt_ZntB"/>
</dbReference>
<evidence type="ECO:0000256" key="2">
    <source>
        <dbReference type="ARBA" id="ARBA00009765"/>
    </source>
</evidence>
<dbReference type="SUPFAM" id="SSF144083">
    <property type="entry name" value="Magnesium transport protein CorA, transmembrane region"/>
    <property type="match status" value="1"/>
</dbReference>
<evidence type="ECO:0000313" key="9">
    <source>
        <dbReference type="EMBL" id="MBI2678001.1"/>
    </source>
</evidence>
<protein>
    <recommendedName>
        <fullName evidence="8">Magnesium transport protein CorA</fullName>
    </recommendedName>
</protein>
<dbReference type="FunFam" id="1.20.58.340:FF:000012">
    <property type="entry name" value="Magnesium transport protein CorA"/>
    <property type="match status" value="1"/>
</dbReference>
<keyword evidence="5 8" id="KW-0812">Transmembrane</keyword>
<dbReference type="GO" id="GO:0015095">
    <property type="term" value="F:magnesium ion transmembrane transporter activity"/>
    <property type="evidence" value="ECO:0007669"/>
    <property type="project" value="UniProtKB-UniRule"/>
</dbReference>
<keyword evidence="6 8" id="KW-1133">Transmembrane helix</keyword>
<dbReference type="PANTHER" id="PTHR46494">
    <property type="entry name" value="CORA FAMILY METAL ION TRANSPORTER (EUROFUNG)"/>
    <property type="match status" value="1"/>
</dbReference>
<feature type="transmembrane region" description="Helical" evidence="8">
    <location>
        <begin position="270"/>
        <end position="290"/>
    </location>
</feature>
<keyword evidence="3 8" id="KW-0813">Transport</keyword>